<name>A0AB39VIE5_9FUSO</name>
<evidence type="ECO:0000256" key="5">
    <source>
        <dbReference type="ARBA" id="ARBA00022989"/>
    </source>
</evidence>
<dbReference type="GO" id="GO:0005886">
    <property type="term" value="C:plasma membrane"/>
    <property type="evidence" value="ECO:0007669"/>
    <property type="project" value="UniProtKB-SubCell"/>
</dbReference>
<evidence type="ECO:0000256" key="1">
    <source>
        <dbReference type="ARBA" id="ARBA00004651"/>
    </source>
</evidence>
<gene>
    <name evidence="9" type="ORF">AB8B22_02610</name>
</gene>
<keyword evidence="5 7" id="KW-1133">Transmembrane helix</keyword>
<accession>A0AB39VIE5</accession>
<keyword evidence="3" id="KW-1003">Cell membrane</keyword>
<dbReference type="InterPro" id="IPR042094">
    <property type="entry name" value="T2SS_GspF_sf"/>
</dbReference>
<feature type="transmembrane region" description="Helical" evidence="7">
    <location>
        <begin position="312"/>
        <end position="333"/>
    </location>
</feature>
<feature type="domain" description="Type II secretion system protein GspF" evidence="8">
    <location>
        <begin position="210"/>
        <end position="331"/>
    </location>
</feature>
<comment type="subcellular location">
    <subcellularLocation>
        <location evidence="1">Cell membrane</location>
        <topology evidence="1">Multi-pass membrane protein</topology>
    </subcellularLocation>
</comment>
<dbReference type="InterPro" id="IPR003004">
    <property type="entry name" value="GspF/PilC"/>
</dbReference>
<keyword evidence="4 7" id="KW-0812">Transmembrane</keyword>
<proteinExistence type="inferred from homology"/>
<dbReference type="RefSeq" id="WP_369711544.1">
    <property type="nucleotide sequence ID" value="NZ_CP165644.1"/>
</dbReference>
<dbReference type="Pfam" id="PF00482">
    <property type="entry name" value="T2SSF"/>
    <property type="match status" value="2"/>
</dbReference>
<evidence type="ECO:0000256" key="6">
    <source>
        <dbReference type="ARBA" id="ARBA00023136"/>
    </source>
</evidence>
<feature type="domain" description="Type II secretion system protein GspF" evidence="8">
    <location>
        <begin position="12"/>
        <end position="132"/>
    </location>
</feature>
<evidence type="ECO:0000256" key="4">
    <source>
        <dbReference type="ARBA" id="ARBA00022692"/>
    </source>
</evidence>
<organism evidence="9">
    <name type="scientific">Leptotrichia rugosa</name>
    <dbReference type="NCBI Taxonomy" id="3239302"/>
    <lineage>
        <taxon>Bacteria</taxon>
        <taxon>Fusobacteriati</taxon>
        <taxon>Fusobacteriota</taxon>
        <taxon>Fusobacteriia</taxon>
        <taxon>Fusobacteriales</taxon>
        <taxon>Leptotrichiaceae</taxon>
        <taxon>Leptotrichia</taxon>
    </lineage>
</organism>
<evidence type="ECO:0000256" key="3">
    <source>
        <dbReference type="ARBA" id="ARBA00022475"/>
    </source>
</evidence>
<dbReference type="PRINTS" id="PR00812">
    <property type="entry name" value="BCTERIALGSPF"/>
</dbReference>
<dbReference type="Gene3D" id="1.20.81.30">
    <property type="entry name" value="Type II secretion system (T2SS), domain F"/>
    <property type="match status" value="2"/>
</dbReference>
<protein>
    <submittedName>
        <fullName evidence="9">Type II secretion system F family protein</fullName>
    </submittedName>
</protein>
<dbReference type="KEGG" id="lrug:AB8B22_02610"/>
<reference evidence="9" key="1">
    <citation type="submission" date="2024-07" db="EMBL/GenBank/DDBJ databases">
        <authorList>
            <person name="Li X.-J."/>
            <person name="Wang X."/>
        </authorList>
    </citation>
    <scope>NUCLEOTIDE SEQUENCE</scope>
    <source>
        <strain evidence="9">HSP-334</strain>
    </source>
</reference>
<feature type="transmembrane region" description="Helical" evidence="7">
    <location>
        <begin position="108"/>
        <end position="131"/>
    </location>
</feature>
<dbReference type="InterPro" id="IPR018076">
    <property type="entry name" value="T2SS_GspF_dom"/>
</dbReference>
<evidence type="ECO:0000256" key="7">
    <source>
        <dbReference type="SAM" id="Phobius"/>
    </source>
</evidence>
<comment type="similarity">
    <text evidence="2">Belongs to the GSP F family.</text>
</comment>
<dbReference type="EMBL" id="CP165644">
    <property type="protein sequence ID" value="XDU67325.1"/>
    <property type="molecule type" value="Genomic_DNA"/>
</dbReference>
<sequence>MGKITEKELLTFTKSVYYLLNGKISLIDTLTIVSQNYKSEMKNKILKTKAQIEQGVPLTKAFYKMVQEREFLEMIKIGEQTGNLELVFKNLYQKYEFNQKIKKDIIGLSIYPVTVIVTAIIIVAILLKFVVPKFVSIYSDIGQDLPKITKTVINMSKIFDKYWIAFFGAMVFIYFLFFYFKKKNEEDFEKFFLKLRIIGKMYKDICVLNFTRNMYSLTNTNISFVKSLEMCSNSKSNVLNKELKKIISKIEKGESIQKSFKNTTFFDAEYRSFLTIGERTGKMEISFFNLNEIYYERVNEKIKWFLKMFEPFSIIFIGILIGGIIFSVMLPIFKMGEML</sequence>
<dbReference type="AlphaFoldDB" id="A0AB39VIE5"/>
<keyword evidence="6 7" id="KW-0472">Membrane</keyword>
<dbReference type="PANTHER" id="PTHR30012:SF0">
    <property type="entry name" value="TYPE II SECRETION SYSTEM PROTEIN F-RELATED"/>
    <property type="match status" value="1"/>
</dbReference>
<dbReference type="PANTHER" id="PTHR30012">
    <property type="entry name" value="GENERAL SECRETION PATHWAY PROTEIN"/>
    <property type="match status" value="1"/>
</dbReference>
<evidence type="ECO:0000259" key="8">
    <source>
        <dbReference type="Pfam" id="PF00482"/>
    </source>
</evidence>
<evidence type="ECO:0000313" key="9">
    <source>
        <dbReference type="EMBL" id="XDU67325.1"/>
    </source>
</evidence>
<evidence type="ECO:0000256" key="2">
    <source>
        <dbReference type="ARBA" id="ARBA00005745"/>
    </source>
</evidence>
<feature type="transmembrane region" description="Helical" evidence="7">
    <location>
        <begin position="162"/>
        <end position="180"/>
    </location>
</feature>